<organism evidence="1 2">
    <name type="scientific">Streptomyces machairae</name>
    <dbReference type="NCBI Taxonomy" id="3134109"/>
    <lineage>
        <taxon>Bacteria</taxon>
        <taxon>Bacillati</taxon>
        <taxon>Actinomycetota</taxon>
        <taxon>Actinomycetes</taxon>
        <taxon>Kitasatosporales</taxon>
        <taxon>Streptomycetaceae</taxon>
        <taxon>Streptomyces</taxon>
    </lineage>
</organism>
<name>A0ABU8UFG6_9ACTN</name>
<comment type="caution">
    <text evidence="1">The sequence shown here is derived from an EMBL/GenBank/DDBJ whole genome shotgun (WGS) entry which is preliminary data.</text>
</comment>
<sequence>MRSSSTGTLRATVKAVEDGYWRWNFTGTTTTGPAKATGDYVDVRP</sequence>
<reference evidence="1 2" key="1">
    <citation type="submission" date="2024-03" db="EMBL/GenBank/DDBJ databases">
        <title>Novel Streptomyces species of biotechnological and ecological value are a feature of Machair soil.</title>
        <authorList>
            <person name="Prole J.R."/>
            <person name="Goodfellow M."/>
            <person name="Allenby N."/>
            <person name="Ward A.C."/>
        </authorList>
    </citation>
    <scope>NUCLEOTIDE SEQUENCE [LARGE SCALE GENOMIC DNA]</scope>
    <source>
        <strain evidence="1 2">MS1.AVA.1</strain>
    </source>
</reference>
<proteinExistence type="predicted"/>
<evidence type="ECO:0000313" key="2">
    <source>
        <dbReference type="Proteomes" id="UP001376459"/>
    </source>
</evidence>
<evidence type="ECO:0000313" key="1">
    <source>
        <dbReference type="EMBL" id="MEJ8667651.1"/>
    </source>
</evidence>
<protein>
    <submittedName>
        <fullName evidence="1">Uncharacterized protein</fullName>
    </submittedName>
</protein>
<accession>A0ABU8UFG6</accession>
<gene>
    <name evidence="1" type="ORF">WKI71_00980</name>
</gene>
<keyword evidence="2" id="KW-1185">Reference proteome</keyword>
<dbReference type="EMBL" id="JBBKAK010000001">
    <property type="protein sequence ID" value="MEJ8667651.1"/>
    <property type="molecule type" value="Genomic_DNA"/>
</dbReference>
<dbReference type="Proteomes" id="UP001376459">
    <property type="component" value="Unassembled WGS sequence"/>
</dbReference>